<feature type="non-terminal residue" evidence="2">
    <location>
        <position position="1"/>
    </location>
</feature>
<dbReference type="Pfam" id="PF00725">
    <property type="entry name" value="3HCDH"/>
    <property type="match status" value="1"/>
</dbReference>
<feature type="domain" description="3-hydroxyacyl-CoA dehydrogenase C-terminal" evidence="1">
    <location>
        <begin position="1"/>
        <end position="74"/>
    </location>
</feature>
<name>A0A8S2GBQ9_9BILA</name>
<dbReference type="GO" id="GO:0006635">
    <property type="term" value="P:fatty acid beta-oxidation"/>
    <property type="evidence" value="ECO:0007669"/>
    <property type="project" value="TreeGrafter"/>
</dbReference>
<dbReference type="InterPro" id="IPR008927">
    <property type="entry name" value="6-PGluconate_DH-like_C_sf"/>
</dbReference>
<evidence type="ECO:0000313" key="2">
    <source>
        <dbReference type="EMBL" id="CAF1682988.1"/>
    </source>
</evidence>
<gene>
    <name evidence="2" type="ORF">OVA965_LOCUS46128</name>
    <name evidence="3" type="ORF">TMI583_LOCUS19485</name>
</gene>
<protein>
    <recommendedName>
        <fullName evidence="1">3-hydroxyacyl-CoA dehydrogenase C-terminal domain-containing protein</fullName>
    </recommendedName>
</protein>
<evidence type="ECO:0000259" key="1">
    <source>
        <dbReference type="Pfam" id="PF00725"/>
    </source>
</evidence>
<dbReference type="EMBL" id="CAJOBA010010483">
    <property type="protein sequence ID" value="CAF3866524.1"/>
    <property type="molecule type" value="Genomic_DNA"/>
</dbReference>
<proteinExistence type="predicted"/>
<dbReference type="InterPro" id="IPR050136">
    <property type="entry name" value="FA_oxidation_alpha_subunit"/>
</dbReference>
<dbReference type="Proteomes" id="UP000682733">
    <property type="component" value="Unassembled WGS sequence"/>
</dbReference>
<accession>A0A8S2GBQ9</accession>
<sequence length="110" mass="12244">SPKDIDKATKKWGFPVGSATLFDEVGIDVAAHIARDMYKVYGERLCDKAMPDLLADLVKNGLHGRKSGKGLYLYQQGVKGGERELNPQFSELTKLYAIQSKEQSVECHMI</sequence>
<dbReference type="GO" id="GO:0016509">
    <property type="term" value="F:long-chain (3S)-3-hydroxyacyl-CoA dehydrogenase (NAD+) activity"/>
    <property type="evidence" value="ECO:0007669"/>
    <property type="project" value="TreeGrafter"/>
</dbReference>
<comment type="caution">
    <text evidence="2">The sequence shown here is derived from an EMBL/GenBank/DDBJ whole genome shotgun (WGS) entry which is preliminary data.</text>
</comment>
<dbReference type="EMBL" id="CAJNOK010081130">
    <property type="protein sequence ID" value="CAF1682988.1"/>
    <property type="molecule type" value="Genomic_DNA"/>
</dbReference>
<dbReference type="Gene3D" id="1.10.1040.50">
    <property type="match status" value="1"/>
</dbReference>
<dbReference type="PANTHER" id="PTHR43612:SF3">
    <property type="entry name" value="TRIFUNCTIONAL ENZYME SUBUNIT ALPHA, MITOCHONDRIAL"/>
    <property type="match status" value="1"/>
</dbReference>
<organism evidence="2 4">
    <name type="scientific">Didymodactylos carnosus</name>
    <dbReference type="NCBI Taxonomy" id="1234261"/>
    <lineage>
        <taxon>Eukaryota</taxon>
        <taxon>Metazoa</taxon>
        <taxon>Spiralia</taxon>
        <taxon>Gnathifera</taxon>
        <taxon>Rotifera</taxon>
        <taxon>Eurotatoria</taxon>
        <taxon>Bdelloidea</taxon>
        <taxon>Philodinida</taxon>
        <taxon>Philodinidae</taxon>
        <taxon>Didymodactylos</taxon>
    </lineage>
</organism>
<dbReference type="GO" id="GO:0004300">
    <property type="term" value="F:enoyl-CoA hydratase activity"/>
    <property type="evidence" value="ECO:0007669"/>
    <property type="project" value="TreeGrafter"/>
</dbReference>
<dbReference type="Proteomes" id="UP000677228">
    <property type="component" value="Unassembled WGS sequence"/>
</dbReference>
<dbReference type="AlphaFoldDB" id="A0A8S2GBQ9"/>
<reference evidence="2" key="1">
    <citation type="submission" date="2021-02" db="EMBL/GenBank/DDBJ databases">
        <authorList>
            <person name="Nowell W R."/>
        </authorList>
    </citation>
    <scope>NUCLEOTIDE SEQUENCE</scope>
</reference>
<evidence type="ECO:0000313" key="4">
    <source>
        <dbReference type="Proteomes" id="UP000677228"/>
    </source>
</evidence>
<evidence type="ECO:0000313" key="3">
    <source>
        <dbReference type="EMBL" id="CAF3866524.1"/>
    </source>
</evidence>
<dbReference type="InterPro" id="IPR006108">
    <property type="entry name" value="3HC_DH_C"/>
</dbReference>
<dbReference type="PANTHER" id="PTHR43612">
    <property type="entry name" value="TRIFUNCTIONAL ENZYME SUBUNIT ALPHA"/>
    <property type="match status" value="1"/>
</dbReference>
<dbReference type="GO" id="GO:0016507">
    <property type="term" value="C:mitochondrial fatty acid beta-oxidation multienzyme complex"/>
    <property type="evidence" value="ECO:0007669"/>
    <property type="project" value="TreeGrafter"/>
</dbReference>
<dbReference type="SUPFAM" id="SSF48179">
    <property type="entry name" value="6-phosphogluconate dehydrogenase C-terminal domain-like"/>
    <property type="match status" value="1"/>
</dbReference>